<dbReference type="EMBL" id="JBHSEK010000007">
    <property type="protein sequence ID" value="MFC4490378.1"/>
    <property type="molecule type" value="Genomic_DNA"/>
</dbReference>
<protein>
    <submittedName>
        <fullName evidence="1">Uncharacterized protein</fullName>
    </submittedName>
</protein>
<dbReference type="Proteomes" id="UP001595999">
    <property type="component" value="Unassembled WGS sequence"/>
</dbReference>
<keyword evidence="2" id="KW-1185">Reference proteome</keyword>
<sequence>MSASALLQTLIREHDNDAHAAAASLRQLAATAAELDAEQLASLSWLINHVLGETLGDWPAAWGLQRQLPSAAPSAKQLRNQAVAAGEAGADQEARELGRCLAVALAVPPPAAELAIALAALQHLAPSLASGAAYQRLRVLLPMTAATEAGAADAMLAAALSNVLSGLLERDLSVLAADEADALREGAALARQLWARVGGWLQQERACYLQALVANGLREWEAARIWAWQGLDLIATHGEEAVDQAFLLLELVKACGRLEQHEAAEQAWAQARRLAAAFEDAELKAWFEQRAAALAPA</sequence>
<proteinExistence type="predicted"/>
<gene>
    <name evidence="1" type="ORF">ACFO0R_12165</name>
</gene>
<dbReference type="RefSeq" id="WP_231465069.1">
    <property type="nucleotide sequence ID" value="NZ_JAJOHW010000165.1"/>
</dbReference>
<reference evidence="2" key="1">
    <citation type="journal article" date="2019" name="Int. J. Syst. Evol. Microbiol.">
        <title>The Global Catalogue of Microorganisms (GCM) 10K type strain sequencing project: providing services to taxonomists for standard genome sequencing and annotation.</title>
        <authorList>
            <consortium name="The Broad Institute Genomics Platform"/>
            <consortium name="The Broad Institute Genome Sequencing Center for Infectious Disease"/>
            <person name="Wu L."/>
            <person name="Ma J."/>
        </authorList>
    </citation>
    <scope>NUCLEOTIDE SEQUENCE [LARGE SCALE GENOMIC DNA]</scope>
    <source>
        <strain evidence="2">CGMCC 4.7608</strain>
    </source>
</reference>
<accession>A0ABV8ZV98</accession>
<evidence type="ECO:0000313" key="2">
    <source>
        <dbReference type="Proteomes" id="UP001595999"/>
    </source>
</evidence>
<comment type="caution">
    <text evidence="1">The sequence shown here is derived from an EMBL/GenBank/DDBJ whole genome shotgun (WGS) entry which is preliminary data.</text>
</comment>
<evidence type="ECO:0000313" key="1">
    <source>
        <dbReference type="EMBL" id="MFC4490378.1"/>
    </source>
</evidence>
<name>A0ABV8ZV98_9NEIS</name>
<organism evidence="1 2">
    <name type="scientific">Chromobacterium aquaticum</name>
    <dbReference type="NCBI Taxonomy" id="467180"/>
    <lineage>
        <taxon>Bacteria</taxon>
        <taxon>Pseudomonadati</taxon>
        <taxon>Pseudomonadota</taxon>
        <taxon>Betaproteobacteria</taxon>
        <taxon>Neisseriales</taxon>
        <taxon>Chromobacteriaceae</taxon>
        <taxon>Chromobacterium</taxon>
    </lineage>
</organism>